<dbReference type="EMBL" id="JAPEUV010000037">
    <property type="protein sequence ID" value="KAJ4337591.1"/>
    <property type="molecule type" value="Genomic_DNA"/>
</dbReference>
<dbReference type="InterPro" id="IPR046879">
    <property type="entry name" value="KANL3/Tex30_Abhydrolase"/>
</dbReference>
<proteinExistence type="predicted"/>
<organism evidence="3 4">
    <name type="scientific">Didymella glomerata</name>
    <dbReference type="NCBI Taxonomy" id="749621"/>
    <lineage>
        <taxon>Eukaryota</taxon>
        <taxon>Fungi</taxon>
        <taxon>Dikarya</taxon>
        <taxon>Ascomycota</taxon>
        <taxon>Pezizomycotina</taxon>
        <taxon>Dothideomycetes</taxon>
        <taxon>Pleosporomycetidae</taxon>
        <taxon>Pleosporales</taxon>
        <taxon>Pleosporineae</taxon>
        <taxon>Didymellaceae</taxon>
        <taxon>Didymella</taxon>
    </lineage>
</organism>
<dbReference type="Pfam" id="PF20408">
    <property type="entry name" value="Abhydrolase_11"/>
    <property type="match status" value="1"/>
</dbReference>
<evidence type="ECO:0000256" key="1">
    <source>
        <dbReference type="SAM" id="MobiDB-lite"/>
    </source>
</evidence>
<dbReference type="AlphaFoldDB" id="A0A9W8X0A5"/>
<dbReference type="InterPro" id="IPR026555">
    <property type="entry name" value="NSL3/Tex30"/>
</dbReference>
<dbReference type="InterPro" id="IPR029058">
    <property type="entry name" value="AB_hydrolase_fold"/>
</dbReference>
<dbReference type="Proteomes" id="UP001140562">
    <property type="component" value="Unassembled WGS sequence"/>
</dbReference>
<dbReference type="PANTHER" id="PTHR13136">
    <property type="entry name" value="TESTIS DEVELOPMENT PROTEIN PRTD"/>
    <property type="match status" value="1"/>
</dbReference>
<dbReference type="SUPFAM" id="SSF53474">
    <property type="entry name" value="alpha/beta-Hydrolases"/>
    <property type="match status" value="1"/>
</dbReference>
<reference evidence="3" key="1">
    <citation type="submission" date="2022-10" db="EMBL/GenBank/DDBJ databases">
        <title>Tapping the CABI collections for fungal endophytes: first genome assemblies for Collariella, Neodidymelliopsis, Ascochyta clinopodiicola, Didymella pomorum, Didymosphaeria variabile, Neocosmospora piperis and Neocucurbitaria cava.</title>
        <authorList>
            <person name="Hill R."/>
        </authorList>
    </citation>
    <scope>NUCLEOTIDE SEQUENCE</scope>
    <source>
        <strain evidence="3">IMI 360193</strain>
    </source>
</reference>
<feature type="compositionally biased region" description="Polar residues" evidence="1">
    <location>
        <begin position="84"/>
        <end position="93"/>
    </location>
</feature>
<feature type="region of interest" description="Disordered" evidence="1">
    <location>
        <begin position="1"/>
        <end position="93"/>
    </location>
</feature>
<dbReference type="Gene3D" id="3.40.50.1820">
    <property type="entry name" value="alpha/beta hydrolase"/>
    <property type="match status" value="1"/>
</dbReference>
<feature type="domain" description="KANL3/Tex30 alpha/beta hydrolase-like" evidence="2">
    <location>
        <begin position="178"/>
        <end position="293"/>
    </location>
</feature>
<dbReference type="PANTHER" id="PTHR13136:SF11">
    <property type="entry name" value="TESTIS-EXPRESSED PROTEIN 30"/>
    <property type="match status" value="1"/>
</dbReference>
<accession>A0A9W8X0A5</accession>
<feature type="compositionally biased region" description="Low complexity" evidence="1">
    <location>
        <begin position="10"/>
        <end position="19"/>
    </location>
</feature>
<protein>
    <recommendedName>
        <fullName evidence="2">KANL3/Tex30 alpha/beta hydrolase-like domain-containing protein</fullName>
    </recommendedName>
</protein>
<feature type="compositionally biased region" description="Polar residues" evidence="1">
    <location>
        <begin position="20"/>
        <end position="31"/>
    </location>
</feature>
<gene>
    <name evidence="3" type="ORF">N0V87_004546</name>
</gene>
<sequence length="326" mass="35445">MAPTVDVPRSTRATRSSTRIQTQKSQNNDLSTKPPKPRSTGKVEKTRTKAKKAAKAQSAKKTAESKPKPDTDKEHAAEVEDNHASTPASTSAKSFTIDSELVNKPIVCHQYKPYTAKKTPKNPAPFVFTHGAGGTLSAPAVINFCTGFSSTSSMPLLAFQGSSNLGARVRGFHACRAHLGSEEKDVVFGGRSMGARAAVMAATELLAEQKEKLVGRMRLMLVSYPLQGPKDVRDQILLDLPKETNVLFVIGDRDAMCPLDLLDRVREKMKARSRLIVVRRADHGMNVRPASKTQGLGEEAGRLAARWMSGAMENESDEALYVGEEE</sequence>
<evidence type="ECO:0000259" key="2">
    <source>
        <dbReference type="Pfam" id="PF20408"/>
    </source>
</evidence>
<evidence type="ECO:0000313" key="4">
    <source>
        <dbReference type="Proteomes" id="UP001140562"/>
    </source>
</evidence>
<name>A0A9W8X0A5_9PLEO</name>
<comment type="caution">
    <text evidence="3">The sequence shown here is derived from an EMBL/GenBank/DDBJ whole genome shotgun (WGS) entry which is preliminary data.</text>
</comment>
<dbReference type="OrthoDB" id="6415022at2759"/>
<evidence type="ECO:0000313" key="3">
    <source>
        <dbReference type="EMBL" id="KAJ4337591.1"/>
    </source>
</evidence>
<keyword evidence="4" id="KW-1185">Reference proteome</keyword>
<feature type="compositionally biased region" description="Basic and acidic residues" evidence="1">
    <location>
        <begin position="61"/>
        <end position="83"/>
    </location>
</feature>